<dbReference type="EMBL" id="FNRA01000014">
    <property type="protein sequence ID" value="SEB18579.1"/>
    <property type="molecule type" value="Genomic_DNA"/>
</dbReference>
<reference evidence="1 2" key="1">
    <citation type="submission" date="2016-10" db="EMBL/GenBank/DDBJ databases">
        <authorList>
            <person name="de Groot N.N."/>
        </authorList>
    </citation>
    <scope>NUCLEOTIDE SEQUENCE [LARGE SCALE GENOMIC DNA]</scope>
    <source>
        <strain evidence="1 2">DSM 19033</strain>
    </source>
</reference>
<gene>
    <name evidence="1" type="ORF">SAMN05443550_114126</name>
</gene>
<name>A0A1H4H9V3_9SPHI</name>
<dbReference type="AlphaFoldDB" id="A0A1H4H9V3"/>
<dbReference type="Proteomes" id="UP000198850">
    <property type="component" value="Unassembled WGS sequence"/>
</dbReference>
<keyword evidence="2" id="KW-1185">Reference proteome</keyword>
<protein>
    <submittedName>
        <fullName evidence="1">Uncharacterized protein</fullName>
    </submittedName>
</protein>
<evidence type="ECO:0000313" key="1">
    <source>
        <dbReference type="EMBL" id="SEB18579.1"/>
    </source>
</evidence>
<organism evidence="1 2">
    <name type="scientific">Pedobacter hartonius</name>
    <dbReference type="NCBI Taxonomy" id="425514"/>
    <lineage>
        <taxon>Bacteria</taxon>
        <taxon>Pseudomonadati</taxon>
        <taxon>Bacteroidota</taxon>
        <taxon>Sphingobacteriia</taxon>
        <taxon>Sphingobacteriales</taxon>
        <taxon>Sphingobacteriaceae</taxon>
        <taxon>Pedobacter</taxon>
    </lineage>
</organism>
<sequence>MENLSKQDQVLEAFLQLRAGEKTHKQLKEAVQKKVLGSDDLTFILQISNRTLYRWRK</sequence>
<accession>A0A1H4H9V3</accession>
<dbReference type="RefSeq" id="WP_175470661.1">
    <property type="nucleotide sequence ID" value="NZ_FNRA01000014.1"/>
</dbReference>
<evidence type="ECO:0000313" key="2">
    <source>
        <dbReference type="Proteomes" id="UP000198850"/>
    </source>
</evidence>
<proteinExistence type="predicted"/>